<feature type="compositionally biased region" description="Basic and acidic residues" evidence="1">
    <location>
        <begin position="1"/>
        <end position="10"/>
    </location>
</feature>
<protein>
    <submittedName>
        <fullName evidence="3">Uncharacterized protein</fullName>
    </submittedName>
</protein>
<feature type="compositionally biased region" description="Low complexity" evidence="1">
    <location>
        <begin position="12"/>
        <end position="23"/>
    </location>
</feature>
<gene>
    <name evidence="2" type="ORF">M513_01655</name>
    <name evidence="3" type="ORF">M514_01655</name>
</gene>
<dbReference type="AlphaFoldDB" id="A0A085N5U4"/>
<evidence type="ECO:0000313" key="2">
    <source>
        <dbReference type="EMBL" id="KFD57552.1"/>
    </source>
</evidence>
<dbReference type="EMBL" id="KL363188">
    <property type="protein sequence ID" value="KFD57552.1"/>
    <property type="molecule type" value="Genomic_DNA"/>
</dbReference>
<dbReference type="Proteomes" id="UP000030764">
    <property type="component" value="Unassembled WGS sequence"/>
</dbReference>
<dbReference type="OrthoDB" id="10331617at2759"/>
<keyword evidence="4" id="KW-1185">Reference proteome</keyword>
<organism evidence="3">
    <name type="scientific">Trichuris suis</name>
    <name type="common">pig whipworm</name>
    <dbReference type="NCBI Taxonomy" id="68888"/>
    <lineage>
        <taxon>Eukaryota</taxon>
        <taxon>Metazoa</taxon>
        <taxon>Ecdysozoa</taxon>
        <taxon>Nematoda</taxon>
        <taxon>Enoplea</taxon>
        <taxon>Dorylaimia</taxon>
        <taxon>Trichinellida</taxon>
        <taxon>Trichuridae</taxon>
        <taxon>Trichuris</taxon>
    </lineage>
</organism>
<sequence length="166" mass="18611">MENMGYKKENFSSASRSALSKYSPTKTNSRARRGLRPVSCNLAGSSPVSRRRAYTINHEENMEFLFAKPAEDALEDDDVKTFLGKLEDLDEPVEQGPPSPGPDKYEDILPFEDRLSLFPSSAFEKVYTLSTRTGETLDVDDEFVFDDEDVEALDAELAELTDALQD</sequence>
<evidence type="ECO:0000256" key="1">
    <source>
        <dbReference type="SAM" id="MobiDB-lite"/>
    </source>
</evidence>
<proteinExistence type="predicted"/>
<feature type="region of interest" description="Disordered" evidence="1">
    <location>
        <begin position="1"/>
        <end position="45"/>
    </location>
</feature>
<dbReference type="EMBL" id="KL367549">
    <property type="protein sequence ID" value="KFD64840.1"/>
    <property type="molecule type" value="Genomic_DNA"/>
</dbReference>
<evidence type="ECO:0000313" key="4">
    <source>
        <dbReference type="Proteomes" id="UP000030764"/>
    </source>
</evidence>
<name>A0A085N5U4_9BILA</name>
<reference evidence="3 4" key="1">
    <citation type="journal article" date="2014" name="Nat. Genet.">
        <title>Genome and transcriptome of the porcine whipworm Trichuris suis.</title>
        <authorList>
            <person name="Jex A.R."/>
            <person name="Nejsum P."/>
            <person name="Schwarz E.M."/>
            <person name="Hu L."/>
            <person name="Young N.D."/>
            <person name="Hall R.S."/>
            <person name="Korhonen P.K."/>
            <person name="Liao S."/>
            <person name="Thamsborg S."/>
            <person name="Xia J."/>
            <person name="Xu P."/>
            <person name="Wang S."/>
            <person name="Scheerlinck J.P."/>
            <person name="Hofmann A."/>
            <person name="Sternberg P.W."/>
            <person name="Wang J."/>
            <person name="Gasser R.B."/>
        </authorList>
    </citation>
    <scope>NUCLEOTIDE SEQUENCE [LARGE SCALE GENOMIC DNA]</scope>
    <source>
        <strain evidence="3">DCEP-RM93F</strain>
        <strain evidence="2">DCEP-RM93M</strain>
    </source>
</reference>
<dbReference type="Proteomes" id="UP000030758">
    <property type="component" value="Unassembled WGS sequence"/>
</dbReference>
<accession>A0A085N5U4</accession>
<evidence type="ECO:0000313" key="3">
    <source>
        <dbReference type="EMBL" id="KFD64840.1"/>
    </source>
</evidence>